<dbReference type="InterPro" id="IPR014001">
    <property type="entry name" value="Helicase_ATP-bd"/>
</dbReference>
<dbReference type="Gene3D" id="3.40.50.10810">
    <property type="entry name" value="Tandem AAA-ATPase domain"/>
    <property type="match status" value="1"/>
</dbReference>
<dbReference type="PANTHER" id="PTHR10799">
    <property type="entry name" value="SNF2/RAD54 HELICASE FAMILY"/>
    <property type="match status" value="1"/>
</dbReference>
<dbReference type="Pfam" id="PF00271">
    <property type="entry name" value="Helicase_C"/>
    <property type="match status" value="1"/>
</dbReference>
<keyword evidence="4" id="KW-0347">Helicase</keyword>
<dbReference type="RefSeq" id="WP_237856234.1">
    <property type="nucleotide sequence ID" value="NZ_JAKLWS010000042.1"/>
</dbReference>
<evidence type="ECO:0000313" key="4">
    <source>
        <dbReference type="EMBL" id="MCG2590763.1"/>
    </source>
</evidence>
<dbReference type="CDD" id="cd18793">
    <property type="entry name" value="SF2_C_SNF"/>
    <property type="match status" value="1"/>
</dbReference>
<dbReference type="InterPro" id="IPR001650">
    <property type="entry name" value="Helicase_C-like"/>
</dbReference>
<dbReference type="PROSITE" id="PS51192">
    <property type="entry name" value="HELICASE_ATP_BIND_1"/>
    <property type="match status" value="1"/>
</dbReference>
<evidence type="ECO:0000259" key="3">
    <source>
        <dbReference type="PROSITE" id="PS51194"/>
    </source>
</evidence>
<dbReference type="InterPro" id="IPR000330">
    <property type="entry name" value="SNF2_N"/>
</dbReference>
<protein>
    <submittedName>
        <fullName evidence="4">DEAD/DEAH box helicase</fullName>
    </submittedName>
</protein>
<dbReference type="InterPro" id="IPR027417">
    <property type="entry name" value="P-loop_NTPase"/>
</dbReference>
<keyword evidence="1" id="KW-0378">Hydrolase</keyword>
<keyword evidence="4" id="KW-0067">ATP-binding</keyword>
<evidence type="ECO:0000256" key="1">
    <source>
        <dbReference type="ARBA" id="ARBA00022801"/>
    </source>
</evidence>
<keyword evidence="4" id="KW-0547">Nucleotide-binding</keyword>
<sequence>MKSLNQDARNRTEVSNTNQWQIKNGEVVFVDSGQLIKINSSDIVKVEYKDKKEIHGTNIRNKPSIELKNLKFHRFPLSIEVKLLIPETKKVKPHLLLKAVGENIRVDLKKLPDSDQLILDSQWYPILKSEMDQIHSLFEDFELESSGPINLSKCIEIAKGAPEYVEITSEDAILDKEDLIDQNLDVQAKLDENGFEATLYDYQRTGVFWLNMIAQERLGCILADEMGLGKTIQIIALVLLNNREMPSPTLVIAPATLLENWRREIKKFAPDLKILIHIGSDRTGFPSYIKEYDIVISSYDTAVRDYSMLNMINWSFFVIDEAQAIKNPETQRANILKKLDSDVYIAVTGTPVENSLTDLWSIMDFCNKGFLGDREYFETNYQDSIEDAKRVEQIVSPFILRRTIPEVANNLPEKIIIPQPIPLSDEASRKYEEIRLEIERKYEANASLVSIVKLRQFCAHPKLLDESIDGDPAFTSTKFLRLMELMDEIKSNEEKCVVFTSYLNMSDIISDYLSRYFGMKSYQIDGRIPVKERQKIVDAFSEREGASLLVLNPKAAGTGLNITSANHVIHYNLEWNPAVEDQATARVHRLGQRRPVTVHRLYHPNTVEEVINERLSRKRELSEEAIIGTEGEDEDLADIRKSLKKSPILSN</sequence>
<dbReference type="InterPro" id="IPR038718">
    <property type="entry name" value="SNF2-like_sf"/>
</dbReference>
<dbReference type="GO" id="GO:0004386">
    <property type="term" value="F:helicase activity"/>
    <property type="evidence" value="ECO:0007669"/>
    <property type="project" value="UniProtKB-KW"/>
</dbReference>
<evidence type="ECO:0000313" key="5">
    <source>
        <dbReference type="Proteomes" id="UP001165366"/>
    </source>
</evidence>
<name>A0ABS9KIU0_9BACT</name>
<dbReference type="EMBL" id="JAKLWS010000042">
    <property type="protein sequence ID" value="MCG2590763.1"/>
    <property type="molecule type" value="Genomic_DNA"/>
</dbReference>
<dbReference type="Proteomes" id="UP001165366">
    <property type="component" value="Unassembled WGS sequence"/>
</dbReference>
<feature type="domain" description="Helicase C-terminal" evidence="3">
    <location>
        <begin position="481"/>
        <end position="637"/>
    </location>
</feature>
<comment type="caution">
    <text evidence="4">The sequence shown here is derived from an EMBL/GenBank/DDBJ whole genome shotgun (WGS) entry which is preliminary data.</text>
</comment>
<dbReference type="PROSITE" id="PS51194">
    <property type="entry name" value="HELICASE_CTER"/>
    <property type="match status" value="1"/>
</dbReference>
<evidence type="ECO:0000259" key="2">
    <source>
        <dbReference type="PROSITE" id="PS51192"/>
    </source>
</evidence>
<gene>
    <name evidence="4" type="ORF">L6773_19470</name>
</gene>
<dbReference type="SUPFAM" id="SSF52540">
    <property type="entry name" value="P-loop containing nucleoside triphosphate hydrolases"/>
    <property type="match status" value="2"/>
</dbReference>
<reference evidence="4" key="1">
    <citation type="submission" date="2022-01" db="EMBL/GenBank/DDBJ databases">
        <authorList>
            <person name="Wang Y."/>
        </authorList>
    </citation>
    <scope>NUCLEOTIDE SEQUENCE</scope>
    <source>
        <strain evidence="4">WB101</strain>
    </source>
</reference>
<dbReference type="Gene3D" id="3.40.50.300">
    <property type="entry name" value="P-loop containing nucleotide triphosphate hydrolases"/>
    <property type="match status" value="1"/>
</dbReference>
<feature type="domain" description="Helicase ATP-binding" evidence="2">
    <location>
        <begin position="211"/>
        <end position="369"/>
    </location>
</feature>
<keyword evidence="5" id="KW-1185">Reference proteome</keyword>
<dbReference type="InterPro" id="IPR049730">
    <property type="entry name" value="SNF2/RAD54-like_C"/>
</dbReference>
<dbReference type="Pfam" id="PF00176">
    <property type="entry name" value="SNF2-rel_dom"/>
    <property type="match status" value="1"/>
</dbReference>
<proteinExistence type="predicted"/>
<dbReference type="SMART" id="SM00487">
    <property type="entry name" value="DEXDc"/>
    <property type="match status" value="1"/>
</dbReference>
<accession>A0ABS9KIU0</accession>
<dbReference type="SMART" id="SM00490">
    <property type="entry name" value="HELICc"/>
    <property type="match status" value="1"/>
</dbReference>
<reference evidence="4" key="2">
    <citation type="submission" date="2024-05" db="EMBL/GenBank/DDBJ databases">
        <title>Rhodohalobacter halophilus gen. nov., sp. nov., a moderately halophilic member of the family Balneolaceae.</title>
        <authorList>
            <person name="Xia J."/>
        </authorList>
    </citation>
    <scope>NUCLEOTIDE SEQUENCE</scope>
    <source>
        <strain evidence="4">WB101</strain>
    </source>
</reference>
<organism evidence="4 5">
    <name type="scientific">Rhodohalobacter sulfatireducens</name>
    <dbReference type="NCBI Taxonomy" id="2911366"/>
    <lineage>
        <taxon>Bacteria</taxon>
        <taxon>Pseudomonadati</taxon>
        <taxon>Balneolota</taxon>
        <taxon>Balneolia</taxon>
        <taxon>Balneolales</taxon>
        <taxon>Balneolaceae</taxon>
        <taxon>Rhodohalobacter</taxon>
    </lineage>
</organism>